<evidence type="ECO:0000313" key="3">
    <source>
        <dbReference type="Proteomes" id="UP000198756"/>
    </source>
</evidence>
<keyword evidence="1" id="KW-0472">Membrane</keyword>
<keyword evidence="1" id="KW-0812">Transmembrane</keyword>
<evidence type="ECO:0000313" key="2">
    <source>
        <dbReference type="EMBL" id="SDA83024.1"/>
    </source>
</evidence>
<keyword evidence="3" id="KW-1185">Reference proteome</keyword>
<keyword evidence="1" id="KW-1133">Transmembrane helix</keyword>
<gene>
    <name evidence="2" type="ORF">SAMN03080617_02608</name>
</gene>
<feature type="transmembrane region" description="Helical" evidence="1">
    <location>
        <begin position="105"/>
        <end position="129"/>
    </location>
</feature>
<dbReference type="EMBL" id="FMXE01000018">
    <property type="protein sequence ID" value="SDA83024.1"/>
    <property type="molecule type" value="Genomic_DNA"/>
</dbReference>
<sequence length="146" mass="16105">GCSVASLSSFLLLGSGVLLLVSCYLILKSCFLIKSASFIKLRPISPKGISGHESKNYSMSNKFTRGFEFCKFFKEKVKGFGSTRYKVHLFLVNGRLSTVHGSGMFSWYLVLACWFSSLASAYCILPTVLTAKSTKGREGFFKFGFG</sequence>
<protein>
    <submittedName>
        <fullName evidence="2">Uncharacterized protein</fullName>
    </submittedName>
</protein>
<organism evidence="2 3">
    <name type="scientific">Algoriphagus alkaliphilus</name>
    <dbReference type="NCBI Taxonomy" id="279824"/>
    <lineage>
        <taxon>Bacteria</taxon>
        <taxon>Pseudomonadati</taxon>
        <taxon>Bacteroidota</taxon>
        <taxon>Cytophagia</taxon>
        <taxon>Cytophagales</taxon>
        <taxon>Cyclobacteriaceae</taxon>
        <taxon>Algoriphagus</taxon>
    </lineage>
</organism>
<feature type="transmembrane region" description="Helical" evidence="1">
    <location>
        <begin position="6"/>
        <end position="27"/>
    </location>
</feature>
<proteinExistence type="predicted"/>
<name>A0A1G5YL02_9BACT</name>
<dbReference type="Proteomes" id="UP000198756">
    <property type="component" value="Unassembled WGS sequence"/>
</dbReference>
<feature type="non-terminal residue" evidence="2">
    <location>
        <position position="1"/>
    </location>
</feature>
<dbReference type="AlphaFoldDB" id="A0A1G5YL02"/>
<evidence type="ECO:0000256" key="1">
    <source>
        <dbReference type="SAM" id="Phobius"/>
    </source>
</evidence>
<accession>A0A1G5YL02</accession>
<reference evidence="3" key="1">
    <citation type="submission" date="2016-10" db="EMBL/GenBank/DDBJ databases">
        <authorList>
            <person name="Varghese N."/>
            <person name="Submissions S."/>
        </authorList>
    </citation>
    <scope>NUCLEOTIDE SEQUENCE [LARGE SCALE GENOMIC DNA]</scope>
    <source>
        <strain evidence="3">DSM 22703</strain>
    </source>
</reference>